<dbReference type="AlphaFoldDB" id="B0JXC3"/>
<evidence type="ECO:0000313" key="2">
    <source>
        <dbReference type="Proteomes" id="UP000001510"/>
    </source>
</evidence>
<protein>
    <submittedName>
        <fullName evidence="1">Uncharacterized protein</fullName>
    </submittedName>
</protein>
<name>B0JXC3_MICAN</name>
<keyword evidence="2" id="KW-1185">Reference proteome</keyword>
<dbReference type="EMBL" id="AP009552">
    <property type="protein sequence ID" value="BAG01750.1"/>
    <property type="molecule type" value="Genomic_DNA"/>
</dbReference>
<gene>
    <name evidence="1" type="ordered locus">MAE_19280</name>
</gene>
<proteinExistence type="predicted"/>
<reference evidence="1 2" key="1">
    <citation type="journal article" date="2007" name="DNA Res.">
        <title>Complete genomic structure of the bloom-forming toxic cyanobacterium Microcystis aeruginosa NIES-843.</title>
        <authorList>
            <person name="Kaneko T."/>
            <person name="Nakajima N."/>
            <person name="Okamoto S."/>
            <person name="Suzuki I."/>
            <person name="Tanabe Y."/>
            <person name="Tamaoki M."/>
            <person name="Nakamura Y."/>
            <person name="Kasai F."/>
            <person name="Watanabe A."/>
            <person name="Kawashima K."/>
            <person name="Kishida Y."/>
            <person name="Ono A."/>
            <person name="Shimizu Y."/>
            <person name="Takahashi C."/>
            <person name="Minami C."/>
            <person name="Fujishiro T."/>
            <person name="Kohara M."/>
            <person name="Katoh M."/>
            <person name="Nakazaki N."/>
            <person name="Nakayama S."/>
            <person name="Yamada M."/>
            <person name="Tabata S."/>
            <person name="Watanabe M.M."/>
        </authorList>
    </citation>
    <scope>NUCLEOTIDE SEQUENCE [LARGE SCALE GENOMIC DNA]</scope>
    <source>
        <strain evidence="2">NIES-843 / IAM M-247</strain>
    </source>
</reference>
<dbReference type="PaxDb" id="449447-MAE_19280"/>
<accession>B0JXC3</accession>
<organism evidence="1 2">
    <name type="scientific">Microcystis aeruginosa (strain NIES-843 / IAM M-2473)</name>
    <dbReference type="NCBI Taxonomy" id="449447"/>
    <lineage>
        <taxon>Bacteria</taxon>
        <taxon>Bacillati</taxon>
        <taxon>Cyanobacteriota</taxon>
        <taxon>Cyanophyceae</taxon>
        <taxon>Oscillatoriophycideae</taxon>
        <taxon>Chroococcales</taxon>
        <taxon>Microcystaceae</taxon>
        <taxon>Microcystis</taxon>
    </lineage>
</organism>
<dbReference type="KEGG" id="mar:MAE_19280"/>
<dbReference type="HOGENOM" id="CLU_2717852_0_0_3"/>
<dbReference type="Proteomes" id="UP000001510">
    <property type="component" value="Chromosome"/>
</dbReference>
<sequence length="72" mass="8222">MYGSVLKLLKKSILNSHFGRFCIFRYKIFNPSLKKSVISLFRSVIAGNDHLPISFYCPLPYLGFAAKSFSWG</sequence>
<dbReference type="EnsemblBacteria" id="BAG01750">
    <property type="protein sequence ID" value="BAG01750"/>
    <property type="gene ID" value="MAE_19280"/>
</dbReference>
<evidence type="ECO:0000313" key="1">
    <source>
        <dbReference type="EMBL" id="BAG01750.1"/>
    </source>
</evidence>